<evidence type="ECO:0000256" key="2">
    <source>
        <dbReference type="SAM" id="Coils"/>
    </source>
</evidence>
<dbReference type="Gene3D" id="1.10.287.1490">
    <property type="match status" value="1"/>
</dbReference>
<accession>A0A4R0S3Q9</accession>
<evidence type="ECO:0000313" key="4">
    <source>
        <dbReference type="Proteomes" id="UP000292702"/>
    </source>
</evidence>
<name>A0A4R0S3Q9_9APHY</name>
<gene>
    <name evidence="3" type="ORF">EIP91_010130</name>
</gene>
<organism evidence="3 4">
    <name type="scientific">Steccherinum ochraceum</name>
    <dbReference type="NCBI Taxonomy" id="92696"/>
    <lineage>
        <taxon>Eukaryota</taxon>
        <taxon>Fungi</taxon>
        <taxon>Dikarya</taxon>
        <taxon>Basidiomycota</taxon>
        <taxon>Agaricomycotina</taxon>
        <taxon>Agaricomycetes</taxon>
        <taxon>Polyporales</taxon>
        <taxon>Steccherinaceae</taxon>
        <taxon>Steccherinum</taxon>
    </lineage>
</organism>
<keyword evidence="1 2" id="KW-0175">Coiled coil</keyword>
<proteinExistence type="predicted"/>
<protein>
    <submittedName>
        <fullName evidence="3">Uncharacterized protein</fullName>
    </submittedName>
</protein>
<dbReference type="GO" id="GO:0000724">
    <property type="term" value="P:double-strand break repair via homologous recombination"/>
    <property type="evidence" value="ECO:0007669"/>
    <property type="project" value="TreeGrafter"/>
</dbReference>
<dbReference type="OrthoDB" id="2799783at2759"/>
<reference evidence="3 4" key="1">
    <citation type="submission" date="2018-11" db="EMBL/GenBank/DDBJ databases">
        <title>Genome assembly of Steccherinum ochraceum LE-BIN_3174, the white-rot fungus of the Steccherinaceae family (The Residual Polyporoid clade, Polyporales, Basidiomycota).</title>
        <authorList>
            <person name="Fedorova T.V."/>
            <person name="Glazunova O.A."/>
            <person name="Landesman E.O."/>
            <person name="Moiseenko K.V."/>
            <person name="Psurtseva N.V."/>
            <person name="Savinova O.S."/>
            <person name="Shakhova N.V."/>
            <person name="Tyazhelova T.V."/>
            <person name="Vasina D.V."/>
        </authorList>
    </citation>
    <scope>NUCLEOTIDE SEQUENCE [LARGE SCALE GENOMIC DNA]</scope>
    <source>
        <strain evidence="3 4">LE-BIN_3174</strain>
    </source>
</reference>
<evidence type="ECO:0000313" key="3">
    <source>
        <dbReference type="EMBL" id="TCD71424.1"/>
    </source>
</evidence>
<feature type="coiled-coil region" evidence="2">
    <location>
        <begin position="427"/>
        <end position="461"/>
    </location>
</feature>
<feature type="coiled-coil region" evidence="2">
    <location>
        <begin position="278"/>
        <end position="305"/>
    </location>
</feature>
<dbReference type="PANTHER" id="PTHR45916">
    <property type="entry name" value="STRUCTURAL MAINTENANCE OF CHROMOSOMES PROTEIN 5"/>
    <property type="match status" value="1"/>
</dbReference>
<dbReference type="PANTHER" id="PTHR45916:SF1">
    <property type="entry name" value="STRUCTURAL MAINTENANCE OF CHROMOSOMES PROTEIN 5"/>
    <property type="match status" value="1"/>
</dbReference>
<dbReference type="AlphaFoldDB" id="A0A4R0S3Q9"/>
<evidence type="ECO:0000256" key="1">
    <source>
        <dbReference type="ARBA" id="ARBA00023054"/>
    </source>
</evidence>
<dbReference type="GO" id="GO:0003697">
    <property type="term" value="F:single-stranded DNA binding"/>
    <property type="evidence" value="ECO:0007669"/>
    <property type="project" value="TreeGrafter"/>
</dbReference>
<dbReference type="EMBL" id="RWJN01000006">
    <property type="protein sequence ID" value="TCD71424.1"/>
    <property type="molecule type" value="Genomic_DNA"/>
</dbReference>
<dbReference type="STRING" id="92696.A0A4R0S3Q9"/>
<comment type="caution">
    <text evidence="3">The sequence shown here is derived from an EMBL/GenBank/DDBJ whole genome shotgun (WGS) entry which is preliminary data.</text>
</comment>
<sequence length="667" mass="73660">MSRKRFTVSLADDSQSRNLMSGQWQIAFTLTPTELAEPYELFKTVHPTIWSVYDCTFATHPIGEPQNLDYEEILGVSTFRKETDNSVTPVLSRVIPRGHYTALTRLHNFPQWCDVARFKEDMPTTVIIMNQSKTEQAFALCLAMVEKFQHAPKFAPILCFNKIPNERQLNVKAEFQLRAYCGRGLKEMQQVHMGESSKMKEIQDEFGNPWSVKLDDLPTMASFRISQNASGSISIRVEDSQTSNASKGMLEDVGQLKQKLDDFQKHVSRALGSDYLAVQRLKMEMQKITDKANNIRAEVDGANGRIDGFGKEVEDVVTRVSECQEALLQLRAPSATRRDLAAQMDEVANTMQGMSQVQGSIKLMEEKMLGLEDSLRGLPRLQNNVGNLATKVHTLTEDVGVIGNSVSSITKRVNKVNDASDDHEAKISAVEQTISTMRRNMVEVEEDIQSVSRSVKSVTNQLSEKADASDLKSVQAEAGGAVSMVRQIGEQAAELQTRWGTMSGRVERVEGSVTAVDGTVKGLVSRIEKVAAKGSDDTGRLDRGLSDVGKRVKVMEENLRQFDTGGKNATNSMTAARSEIAALRSKLVEVDGIAQDAHQKSTGALRDVHGLRGDSSVVKRQIVAMENHIKGVEGSLRSVDLCVQNVQKEVQGMGLRGIVRGVWGIRS</sequence>
<dbReference type="SUPFAM" id="SSF57997">
    <property type="entry name" value="Tropomyosin"/>
    <property type="match status" value="1"/>
</dbReference>
<dbReference type="GO" id="GO:0005634">
    <property type="term" value="C:nucleus"/>
    <property type="evidence" value="ECO:0007669"/>
    <property type="project" value="TreeGrafter"/>
</dbReference>
<keyword evidence="4" id="KW-1185">Reference proteome</keyword>
<dbReference type="Proteomes" id="UP000292702">
    <property type="component" value="Unassembled WGS sequence"/>
</dbReference>
<dbReference type="GO" id="GO:0030915">
    <property type="term" value="C:Smc5-Smc6 complex"/>
    <property type="evidence" value="ECO:0007669"/>
    <property type="project" value="TreeGrafter"/>
</dbReference>